<dbReference type="Proteomes" id="UP000185210">
    <property type="component" value="Unassembled WGS sequence"/>
</dbReference>
<dbReference type="EMBL" id="FSHM01000004">
    <property type="protein sequence ID" value="SIB15957.1"/>
    <property type="molecule type" value="Genomic_DNA"/>
</dbReference>
<accession>A0AB38D088</accession>
<protein>
    <submittedName>
        <fullName evidence="1">Uncharacterized protein</fullName>
    </submittedName>
</protein>
<reference evidence="1 2" key="1">
    <citation type="submission" date="2016-11" db="EMBL/GenBank/DDBJ databases">
        <authorList>
            <consortium name="Pathogen Informatics"/>
        </authorList>
    </citation>
    <scope>NUCLEOTIDE SEQUENCE [LARGE SCALE GENOMIC DNA]</scope>
    <source>
        <strain evidence="1 2">104</strain>
    </source>
</reference>
<evidence type="ECO:0000313" key="1">
    <source>
        <dbReference type="EMBL" id="SIB15957.1"/>
    </source>
</evidence>
<comment type="caution">
    <text evidence="1">The sequence shown here is derived from an EMBL/GenBank/DDBJ whole genome shotgun (WGS) entry which is preliminary data.</text>
</comment>
<proteinExistence type="predicted"/>
<gene>
    <name evidence="1" type="ORF">SAMEA2070301_03059</name>
</gene>
<organism evidence="1 2">
    <name type="scientific">Mycobacteroides abscessus subsp. abscessus</name>
    <dbReference type="NCBI Taxonomy" id="1185650"/>
    <lineage>
        <taxon>Bacteria</taxon>
        <taxon>Bacillati</taxon>
        <taxon>Actinomycetota</taxon>
        <taxon>Actinomycetes</taxon>
        <taxon>Mycobacteriales</taxon>
        <taxon>Mycobacteriaceae</taxon>
        <taxon>Mycobacteroides</taxon>
        <taxon>Mycobacteroides abscessus</taxon>
    </lineage>
</organism>
<evidence type="ECO:0000313" key="2">
    <source>
        <dbReference type="Proteomes" id="UP000185210"/>
    </source>
</evidence>
<name>A0AB38D088_9MYCO</name>
<sequence length="86" mass="9650">MLSVARPRLSASPPGLSRLYVLGTSPNVNPLRWGMPCIGHAQIMAYKPNQKQGIFMIGCELVPYMQVNTVFNSSLYRGYLWRVAHV</sequence>
<dbReference type="AlphaFoldDB" id="A0AB38D088"/>